<comment type="caution">
    <text evidence="3">The sequence shown here is derived from an EMBL/GenBank/DDBJ whole genome shotgun (WGS) entry which is preliminary data.</text>
</comment>
<dbReference type="InterPro" id="IPR038765">
    <property type="entry name" value="Papain-like_cys_pep_sf"/>
</dbReference>
<dbReference type="InterPro" id="IPR002931">
    <property type="entry name" value="Transglutaminase-like"/>
</dbReference>
<dbReference type="Gene3D" id="3.10.620.30">
    <property type="match status" value="1"/>
</dbReference>
<protein>
    <submittedName>
        <fullName evidence="3">Transglutaminase domain-containing protein</fullName>
    </submittedName>
</protein>
<dbReference type="AlphaFoldDB" id="A0A3L9DW33"/>
<dbReference type="Pfam" id="PF01841">
    <property type="entry name" value="Transglut_core"/>
    <property type="match status" value="1"/>
</dbReference>
<organism evidence="3 4">
    <name type="scientific">Streptococcus hillyeri</name>
    <dbReference type="NCBI Taxonomy" id="2282420"/>
    <lineage>
        <taxon>Bacteria</taxon>
        <taxon>Bacillati</taxon>
        <taxon>Bacillota</taxon>
        <taxon>Bacilli</taxon>
        <taxon>Lactobacillales</taxon>
        <taxon>Streptococcaceae</taxon>
        <taxon>Streptococcus</taxon>
    </lineage>
</organism>
<proteinExistence type="predicted"/>
<feature type="compositionally biased region" description="Basic and acidic residues" evidence="1">
    <location>
        <begin position="411"/>
        <end position="425"/>
    </location>
</feature>
<evidence type="ECO:0000313" key="4">
    <source>
        <dbReference type="Proteomes" id="UP000279194"/>
    </source>
</evidence>
<dbReference type="Proteomes" id="UP000279194">
    <property type="component" value="Unassembled WGS sequence"/>
</dbReference>
<keyword evidence="4" id="KW-1185">Reference proteome</keyword>
<sequence>MIVKNHLNLAGSKILYLMKTDGRIVNSEEEYNQLVSELLQANTVENREIYAPFEFENSYIDLLLDGNGLGLAGYRNSVTINGINMYTGKLRLATSGESINRTEFSQLNRTIEDYANNDKKILELIYKSGALNKETEAERVQAWSDFIRKEFSYDIDALRDGGEDYNKASSIFSAVERKMAMCVGFSTLSARAYNMMGLRAYVVHGKRQNGSPHAITRVYFGNKWHFLDTTASIDGNRYAYLLDTYKEADTSALAGEMVIHRDFEKWLEKQRPRDILLVNNDVAKISPTSSVDSFAERTELQKMYDRVVFDIARYNYLITKLEEKASQPTSIISQSKDAVRELEMYRDDIDVSDKVVKSYLELLDWKIKVLENFAGQVEIGFEIPKFLEQRTANKEETILEKHISSNDSDEDSLHSEDERMSPQEDVQIKKVESTVEEVKELIVPESNGIEESRHNEENSELVENVPVLHESIPTNDNYSDVTLGTVQNIIFSLWNDVSSLFSSN</sequence>
<dbReference type="EMBL" id="RCVM01000005">
    <property type="protein sequence ID" value="RLY03949.1"/>
    <property type="molecule type" value="Genomic_DNA"/>
</dbReference>
<evidence type="ECO:0000256" key="1">
    <source>
        <dbReference type="SAM" id="MobiDB-lite"/>
    </source>
</evidence>
<name>A0A3L9DW33_9STRE</name>
<feature type="region of interest" description="Disordered" evidence="1">
    <location>
        <begin position="398"/>
        <end position="425"/>
    </location>
</feature>
<reference evidence="3 4" key="1">
    <citation type="submission" date="2018-10" db="EMBL/GenBank/DDBJ databases">
        <title>Streptococcus hillyeri sp. nov., isolated from equine tracheal sample.</title>
        <authorList>
            <person name="Macfadyen A.C."/>
            <person name="Waller A."/>
            <person name="Paterson G.K."/>
        </authorList>
    </citation>
    <scope>NUCLEOTIDE SEQUENCE [LARGE SCALE GENOMIC DNA]</scope>
    <source>
        <strain evidence="3 4">28462</strain>
    </source>
</reference>
<dbReference type="SUPFAM" id="SSF54001">
    <property type="entry name" value="Cysteine proteinases"/>
    <property type="match status" value="1"/>
</dbReference>
<gene>
    <name evidence="3" type="ORF">EAF07_03975</name>
</gene>
<evidence type="ECO:0000313" key="3">
    <source>
        <dbReference type="EMBL" id="RLY03949.1"/>
    </source>
</evidence>
<accession>A0A3L9DW33</accession>
<feature type="domain" description="Transglutaminase-like" evidence="2">
    <location>
        <begin position="132"/>
        <end position="228"/>
    </location>
</feature>
<evidence type="ECO:0000259" key="2">
    <source>
        <dbReference type="Pfam" id="PF01841"/>
    </source>
</evidence>